<keyword evidence="1" id="KW-0812">Transmembrane</keyword>
<gene>
    <name evidence="2" type="ORF">IQ782_25120</name>
</gene>
<dbReference type="EMBL" id="JADFFK010000026">
    <property type="protein sequence ID" value="MBE9640136.1"/>
    <property type="molecule type" value="Genomic_DNA"/>
</dbReference>
<keyword evidence="3" id="KW-1185">Reference proteome</keyword>
<comment type="caution">
    <text evidence="2">The sequence shown here is derived from an EMBL/GenBank/DDBJ whole genome shotgun (WGS) entry which is preliminary data.</text>
</comment>
<dbReference type="Proteomes" id="UP000607796">
    <property type="component" value="Unassembled WGS sequence"/>
</dbReference>
<proteinExistence type="predicted"/>
<evidence type="ECO:0000256" key="1">
    <source>
        <dbReference type="SAM" id="Phobius"/>
    </source>
</evidence>
<evidence type="ECO:0000313" key="2">
    <source>
        <dbReference type="EMBL" id="MBE9640136.1"/>
    </source>
</evidence>
<reference evidence="2 3" key="1">
    <citation type="journal article" date="2021" name="Int. J. Syst. Evol. Microbiol.">
        <title>Salipiger mangrovisoli sp. nov., isolated from mangrove soil and the proposal for the reclassification of Paraphaeobacter pallidus as Salipiger pallidus comb. nov.</title>
        <authorList>
            <person name="Du J."/>
            <person name="Liu Y."/>
            <person name="Pei T."/>
            <person name="Deng M.R."/>
            <person name="Zhu H."/>
        </authorList>
    </citation>
    <scope>NUCLEOTIDE SEQUENCE [LARGE SCALE GENOMIC DNA]</scope>
    <source>
        <strain evidence="2 3">6D45A</strain>
    </source>
</reference>
<sequence length="64" mass="6489">MIAASDPQIATPSRGILFFLDADNGDDVGPLMAGAVQAIAPLVLGFLLAQRPVTQGLANIGLKG</sequence>
<keyword evidence="1" id="KW-0472">Membrane</keyword>
<organism evidence="2 3">
    <name type="scientific">Salipiger mangrovisoli</name>
    <dbReference type="NCBI Taxonomy" id="2865933"/>
    <lineage>
        <taxon>Bacteria</taxon>
        <taxon>Pseudomonadati</taxon>
        <taxon>Pseudomonadota</taxon>
        <taxon>Alphaproteobacteria</taxon>
        <taxon>Rhodobacterales</taxon>
        <taxon>Roseobacteraceae</taxon>
        <taxon>Salipiger</taxon>
    </lineage>
</organism>
<name>A0ABR9X9M4_9RHOB</name>
<accession>A0ABR9X9M4</accession>
<feature type="transmembrane region" description="Helical" evidence="1">
    <location>
        <begin position="28"/>
        <end position="49"/>
    </location>
</feature>
<evidence type="ECO:0000313" key="3">
    <source>
        <dbReference type="Proteomes" id="UP000607796"/>
    </source>
</evidence>
<keyword evidence="1" id="KW-1133">Transmembrane helix</keyword>
<protein>
    <submittedName>
        <fullName evidence="2">Uncharacterized protein</fullName>
    </submittedName>
</protein>
<dbReference type="RefSeq" id="WP_194137408.1">
    <property type="nucleotide sequence ID" value="NZ_JADFFK010000026.1"/>
</dbReference>